<accession>A0A6J5L5E4</accession>
<organism evidence="2">
    <name type="scientific">uncultured Caudovirales phage</name>
    <dbReference type="NCBI Taxonomy" id="2100421"/>
    <lineage>
        <taxon>Viruses</taxon>
        <taxon>Duplodnaviria</taxon>
        <taxon>Heunggongvirae</taxon>
        <taxon>Uroviricota</taxon>
        <taxon>Caudoviricetes</taxon>
        <taxon>Peduoviridae</taxon>
        <taxon>Maltschvirus</taxon>
        <taxon>Maltschvirus maltsch</taxon>
    </lineage>
</organism>
<gene>
    <name evidence="2" type="ORF">UFOVP99_31</name>
</gene>
<proteinExistence type="predicted"/>
<protein>
    <submittedName>
        <fullName evidence="2">Uncharacterized protein</fullName>
    </submittedName>
</protein>
<reference evidence="2" key="1">
    <citation type="submission" date="2020-04" db="EMBL/GenBank/DDBJ databases">
        <authorList>
            <person name="Chiriac C."/>
            <person name="Salcher M."/>
            <person name="Ghai R."/>
            <person name="Kavagutti S V."/>
        </authorList>
    </citation>
    <scope>NUCLEOTIDE SEQUENCE</scope>
</reference>
<evidence type="ECO:0000313" key="2">
    <source>
        <dbReference type="EMBL" id="CAB4128397.1"/>
    </source>
</evidence>
<feature type="region of interest" description="Disordered" evidence="1">
    <location>
        <begin position="1"/>
        <end position="21"/>
    </location>
</feature>
<dbReference type="EMBL" id="LR796221">
    <property type="protein sequence ID" value="CAB4128397.1"/>
    <property type="molecule type" value="Genomic_DNA"/>
</dbReference>
<evidence type="ECO:0000256" key="1">
    <source>
        <dbReference type="SAM" id="MobiDB-lite"/>
    </source>
</evidence>
<name>A0A6J5L5E4_9CAUD</name>
<sequence>MTPGDPLFNPAPDAPQATGQPDLVDQYETTLAAFSTPAGAAWLARMNAQLVQAASYMPGMDAQQAAWTEGKRFVVLEILGEIHQARENRTAEAQRRRAQQQNEV</sequence>